<evidence type="ECO:0000256" key="1">
    <source>
        <dbReference type="SAM" id="SignalP"/>
    </source>
</evidence>
<dbReference type="OrthoDB" id="5811968at2759"/>
<proteinExistence type="predicted"/>
<dbReference type="UCSC" id="C08F11.1">
    <property type="organism name" value="c. elegans"/>
</dbReference>
<dbReference type="CTD" id="178329"/>
<evidence type="ECO:0000313" key="4">
    <source>
        <dbReference type="WormBase" id="C08F11.1"/>
    </source>
</evidence>
<name>Q9U3Q9_CAEEL</name>
<keyword evidence="1" id="KW-0732">Signal</keyword>
<dbReference type="Bgee" id="WBGene00007450">
    <property type="expression patterns" value="Expressed in larva and 2 other cell types or tissues"/>
</dbReference>
<dbReference type="PaxDb" id="6239-C08F11.1"/>
<protein>
    <submittedName>
        <fullName evidence="2">DUF4919 domain-containing protein</fullName>
    </submittedName>
</protein>
<dbReference type="GeneID" id="178329"/>
<evidence type="ECO:0000313" key="2">
    <source>
        <dbReference type="EMBL" id="CAB62780.2"/>
    </source>
</evidence>
<evidence type="ECO:0000313" key="3">
    <source>
        <dbReference type="Proteomes" id="UP000001940"/>
    </source>
</evidence>
<dbReference type="AlphaFoldDB" id="Q9U3Q9"/>
<gene>
    <name evidence="2 4" type="ORF">C08F11.1</name>
    <name evidence="2" type="ORF">CELE_C08F11.1</name>
</gene>
<dbReference type="PeptideAtlas" id="Q9U3Q9"/>
<dbReference type="HOGENOM" id="CLU_113448_0_0_1"/>
<sequence>MRICPTIFAVLIYIPCVGTQQAFASVSYSAIQKIIPHATNANTFALAQGLFQNRGKFAVMRQLVNKFFNQNKAGKPQPKTLSLYDNSTYSKQKMIALVNNRQAVTQWWNQDMTPGLKKIYNAATASTYKDLYAYFDNRYINSFSYTLAYWMLTVLMKDMFDESSFNKTSDLILDSLTARLEKNSAIAFEIYTEAFEKNHNQTLMKGKW</sequence>
<dbReference type="KEGG" id="cel:CELE_C08F11.1"/>
<dbReference type="AGR" id="WB:WBGene00007450"/>
<reference evidence="2 3" key="1">
    <citation type="journal article" date="1998" name="Science">
        <title>Genome sequence of the nematode C. elegans: a platform for investigating biology.</title>
        <authorList>
            <consortium name="The C. elegans sequencing consortium"/>
            <person name="Sulson J.E."/>
            <person name="Waterston R."/>
        </authorList>
    </citation>
    <scope>NUCLEOTIDE SEQUENCE [LARGE SCALE GENOMIC DNA]</scope>
    <source>
        <strain evidence="2 3">Bristol N2</strain>
    </source>
</reference>
<dbReference type="FunCoup" id="Q9U3Q9">
    <property type="interactions" value="830"/>
</dbReference>
<accession>Q9U3Q9</accession>
<feature type="chain" id="PRO_5004333896" evidence="1">
    <location>
        <begin position="20"/>
        <end position="208"/>
    </location>
</feature>
<dbReference type="PhylomeDB" id="Q9U3Q9"/>
<dbReference type="EMBL" id="BX284604">
    <property type="protein sequence ID" value="CAB62780.2"/>
    <property type="molecule type" value="Genomic_DNA"/>
</dbReference>
<dbReference type="InParanoid" id="Q9U3Q9"/>
<feature type="signal peptide" evidence="1">
    <location>
        <begin position="1"/>
        <end position="19"/>
    </location>
</feature>
<dbReference type="eggNOG" id="ENOG502TGKP">
    <property type="taxonomic scope" value="Eukaryota"/>
</dbReference>
<dbReference type="Proteomes" id="UP000001940">
    <property type="component" value="Chromosome IV"/>
</dbReference>
<dbReference type="OMA" id="MRICPTI"/>
<dbReference type="WormBase" id="C08F11.1">
    <property type="protein sequence ID" value="CE46436"/>
    <property type="gene ID" value="WBGene00007450"/>
</dbReference>
<keyword evidence="3" id="KW-1185">Reference proteome</keyword>
<organism evidence="2 3">
    <name type="scientific">Caenorhabditis elegans</name>
    <dbReference type="NCBI Taxonomy" id="6239"/>
    <lineage>
        <taxon>Eukaryota</taxon>
        <taxon>Metazoa</taxon>
        <taxon>Ecdysozoa</taxon>
        <taxon>Nematoda</taxon>
        <taxon>Chromadorea</taxon>
        <taxon>Rhabditida</taxon>
        <taxon>Rhabditina</taxon>
        <taxon>Rhabditomorpha</taxon>
        <taxon>Rhabditoidea</taxon>
        <taxon>Rhabditidae</taxon>
        <taxon>Peloderinae</taxon>
        <taxon>Caenorhabditis</taxon>
    </lineage>
</organism>
<dbReference type="RefSeq" id="NP_502629.2">
    <property type="nucleotide sequence ID" value="NM_070228.5"/>
</dbReference>